<organism evidence="3 4">
    <name type="scientific">Actinomadura alba</name>
    <dbReference type="NCBI Taxonomy" id="406431"/>
    <lineage>
        <taxon>Bacteria</taxon>
        <taxon>Bacillati</taxon>
        <taxon>Actinomycetota</taxon>
        <taxon>Actinomycetes</taxon>
        <taxon>Streptosporangiales</taxon>
        <taxon>Thermomonosporaceae</taxon>
        <taxon>Actinomadura</taxon>
    </lineage>
</organism>
<evidence type="ECO:0000313" key="3">
    <source>
        <dbReference type="EMBL" id="MBC6464141.1"/>
    </source>
</evidence>
<evidence type="ECO:0000313" key="4">
    <source>
        <dbReference type="Proteomes" id="UP000805614"/>
    </source>
</evidence>
<dbReference type="EMBL" id="JABVEC010000001">
    <property type="protein sequence ID" value="MBC6464141.1"/>
    <property type="molecule type" value="Genomic_DNA"/>
</dbReference>
<gene>
    <name evidence="3" type="ORF">HKK74_01300</name>
</gene>
<dbReference type="Pfam" id="PF03413">
    <property type="entry name" value="PepSY"/>
    <property type="match status" value="1"/>
</dbReference>
<evidence type="ECO:0000256" key="1">
    <source>
        <dbReference type="SAM" id="MobiDB-lite"/>
    </source>
</evidence>
<accession>A0ABR7LH94</accession>
<dbReference type="Gene3D" id="3.10.450.40">
    <property type="match status" value="1"/>
</dbReference>
<feature type="domain" description="PepSY" evidence="2">
    <location>
        <begin position="90"/>
        <end position="147"/>
    </location>
</feature>
<dbReference type="RefSeq" id="WP_187241054.1">
    <property type="nucleotide sequence ID" value="NZ_BAAAOK010000011.1"/>
</dbReference>
<reference evidence="3 4" key="1">
    <citation type="submission" date="2020-06" db="EMBL/GenBank/DDBJ databases">
        <title>Actinomadura xiongansis sp. nov., isolated from soil of Baiyangdian.</title>
        <authorList>
            <person name="Zhang X."/>
        </authorList>
    </citation>
    <scope>NUCLEOTIDE SEQUENCE [LARGE SCALE GENOMIC DNA]</scope>
    <source>
        <strain evidence="3 4">HBUM206468</strain>
    </source>
</reference>
<sequence length="177" mass="18076">MRRTTVIAGVTGAAIVLGGGIALAFDGGGASPGSAGRTAVTSPASPEVESGAPTDDSFPTASPSTTPSPSSPSAPESPSASPMPSAPTAIDRAEAVRIALRTVPGGRIESVERETEHGRAVWDIDVIAGAAEHDLDIDARTGEVLRHRKDDDKGDDDRGHDDSGHDDQGHDDRGHDD</sequence>
<feature type="compositionally biased region" description="Low complexity" evidence="1">
    <location>
        <begin position="53"/>
        <end position="89"/>
    </location>
</feature>
<proteinExistence type="predicted"/>
<feature type="region of interest" description="Disordered" evidence="1">
    <location>
        <begin position="140"/>
        <end position="177"/>
    </location>
</feature>
<comment type="caution">
    <text evidence="3">The sequence shown here is derived from an EMBL/GenBank/DDBJ whole genome shotgun (WGS) entry which is preliminary data.</text>
</comment>
<dbReference type="Proteomes" id="UP000805614">
    <property type="component" value="Unassembled WGS sequence"/>
</dbReference>
<dbReference type="InterPro" id="IPR025711">
    <property type="entry name" value="PepSY"/>
</dbReference>
<keyword evidence="4" id="KW-1185">Reference proteome</keyword>
<protein>
    <submittedName>
        <fullName evidence="3">PepSY domain-containing protein</fullName>
    </submittedName>
</protein>
<feature type="region of interest" description="Disordered" evidence="1">
    <location>
        <begin position="26"/>
        <end position="93"/>
    </location>
</feature>
<evidence type="ECO:0000259" key="2">
    <source>
        <dbReference type="Pfam" id="PF03413"/>
    </source>
</evidence>
<name>A0ABR7LH94_9ACTN</name>